<sequence length="622" mass="71693">MNWIAAIRILVFLFVLSIHETFSVVIEIDKPKDLKKTIATKTNLLVLYTNAKNPEVTNARNVLKSVDGVVAFVDCTSNELKKGPCKKALPEGEKFVLKHYKDGQFNKDYDRQMTKNSIQNFLRDPTGEIPFEEDSTGKDVVHLLNMSHLDKLMRKSSKFLLLFYTNWCGFCKKIKPFYSEIASEMKGKHVLAAMDMEKPENNQARRRFNITGFPTLLYFENNVPKYTFDGDNTKDGILTFLNNPSSPPIKQKEEEWASDPNSEIVHLTSKNFEIILKEEKSAIVMFHANWCGHCKTLKPKFEAAAVKMKDKSVSGMLAAIDASRENDVASKYGVKGYPTLKYFEFGEFKYDVSLRDADTIVKFMENPDEPPIVEVEKEVAWEDEETDVVFLTDETFKPFMKKKKHVLLFFFAPWCYHCKKTKPEFTKAAEEFKEDQKIEFAAVDCTKYSGICSVYDVKGYPTLKYFSYLKTHKDYVGGRTADDFIKFMHDPEKEVNEKPKVEIVPFTSDNVIILTDKTFESTLKKQNSVMVFFFTEWCGYCKQLKPIYSKAADMLVENNKSLSILAAIDCSSAQNICKKFKIEGYPTVKYFKNGQFFRDYNKERTSEAIIEFLDTNTSKDEL</sequence>
<feature type="chain" id="PRO_5040314304" description="Thioredoxin domain-containing protein" evidence="2">
    <location>
        <begin position="24"/>
        <end position="622"/>
    </location>
</feature>
<dbReference type="Proteomes" id="UP001153620">
    <property type="component" value="Chromosome 2"/>
</dbReference>
<proteinExistence type="inferred from homology"/>
<evidence type="ECO:0000259" key="3">
    <source>
        <dbReference type="PROSITE" id="PS51352"/>
    </source>
</evidence>
<evidence type="ECO:0000256" key="2">
    <source>
        <dbReference type="SAM" id="SignalP"/>
    </source>
</evidence>
<feature type="signal peptide" evidence="2">
    <location>
        <begin position="1"/>
        <end position="23"/>
    </location>
</feature>
<gene>
    <name evidence="4" type="ORF">CHIRRI_LOCUS6557</name>
</gene>
<dbReference type="Gene3D" id="3.40.30.10">
    <property type="entry name" value="Glutaredoxin"/>
    <property type="match status" value="5"/>
</dbReference>
<dbReference type="AlphaFoldDB" id="A0A9N9RRT2"/>
<evidence type="ECO:0000256" key="1">
    <source>
        <dbReference type="ARBA" id="ARBA00006347"/>
    </source>
</evidence>
<dbReference type="PROSITE" id="PS51352">
    <property type="entry name" value="THIOREDOXIN_2"/>
    <property type="match status" value="4"/>
</dbReference>
<dbReference type="InterPro" id="IPR046374">
    <property type="entry name" value="PDI_a_PDIR"/>
</dbReference>
<evidence type="ECO:0000313" key="5">
    <source>
        <dbReference type="Proteomes" id="UP001153620"/>
    </source>
</evidence>
<organism evidence="4 5">
    <name type="scientific">Chironomus riparius</name>
    <dbReference type="NCBI Taxonomy" id="315576"/>
    <lineage>
        <taxon>Eukaryota</taxon>
        <taxon>Metazoa</taxon>
        <taxon>Ecdysozoa</taxon>
        <taxon>Arthropoda</taxon>
        <taxon>Hexapoda</taxon>
        <taxon>Insecta</taxon>
        <taxon>Pterygota</taxon>
        <taxon>Neoptera</taxon>
        <taxon>Endopterygota</taxon>
        <taxon>Diptera</taxon>
        <taxon>Nematocera</taxon>
        <taxon>Chironomoidea</taxon>
        <taxon>Chironomidae</taxon>
        <taxon>Chironominae</taxon>
        <taxon>Chironomus</taxon>
    </lineage>
</organism>
<protein>
    <recommendedName>
        <fullName evidence="3">Thioredoxin domain-containing protein</fullName>
    </recommendedName>
</protein>
<dbReference type="PROSITE" id="PS00194">
    <property type="entry name" value="THIOREDOXIN_1"/>
    <property type="match status" value="2"/>
</dbReference>
<dbReference type="GO" id="GO:0006457">
    <property type="term" value="P:protein folding"/>
    <property type="evidence" value="ECO:0007669"/>
    <property type="project" value="TreeGrafter"/>
</dbReference>
<reference evidence="4" key="1">
    <citation type="submission" date="2022-01" db="EMBL/GenBank/DDBJ databases">
        <authorList>
            <person name="King R."/>
        </authorList>
    </citation>
    <scope>NUCLEOTIDE SEQUENCE</scope>
</reference>
<dbReference type="InterPro" id="IPR017937">
    <property type="entry name" value="Thioredoxin_CS"/>
</dbReference>
<accession>A0A9N9RRT2</accession>
<dbReference type="InterPro" id="IPR051063">
    <property type="entry name" value="PDI"/>
</dbReference>
<evidence type="ECO:0000313" key="4">
    <source>
        <dbReference type="EMBL" id="CAG9803659.1"/>
    </source>
</evidence>
<dbReference type="SUPFAM" id="SSF52833">
    <property type="entry name" value="Thioredoxin-like"/>
    <property type="match status" value="4"/>
</dbReference>
<keyword evidence="2" id="KW-0732">Signal</keyword>
<dbReference type="Pfam" id="PF00085">
    <property type="entry name" value="Thioredoxin"/>
    <property type="match status" value="4"/>
</dbReference>
<dbReference type="EMBL" id="OU895878">
    <property type="protein sequence ID" value="CAG9803659.1"/>
    <property type="molecule type" value="Genomic_DNA"/>
</dbReference>
<dbReference type="CDD" id="cd02997">
    <property type="entry name" value="PDI_a_PDIR"/>
    <property type="match status" value="1"/>
</dbReference>
<comment type="similarity">
    <text evidence="1">Belongs to the protein disulfide isomerase family.</text>
</comment>
<dbReference type="GO" id="GO:0005783">
    <property type="term" value="C:endoplasmic reticulum"/>
    <property type="evidence" value="ECO:0007669"/>
    <property type="project" value="TreeGrafter"/>
</dbReference>
<feature type="domain" description="Thioredoxin" evidence="3">
    <location>
        <begin position="364"/>
        <end position="493"/>
    </location>
</feature>
<dbReference type="PANTHER" id="PTHR45672">
    <property type="entry name" value="PROTEIN DISULFIDE-ISOMERASE C17H9.14C-RELATED"/>
    <property type="match status" value="1"/>
</dbReference>
<dbReference type="InterPro" id="IPR036249">
    <property type="entry name" value="Thioredoxin-like_sf"/>
</dbReference>
<feature type="domain" description="Thioredoxin" evidence="3">
    <location>
        <begin position="247"/>
        <end position="362"/>
    </location>
</feature>
<feature type="domain" description="Thioredoxin" evidence="3">
    <location>
        <begin position="497"/>
        <end position="618"/>
    </location>
</feature>
<feature type="domain" description="Thioredoxin" evidence="3">
    <location>
        <begin position="120"/>
        <end position="246"/>
    </location>
</feature>
<dbReference type="PRINTS" id="PR00421">
    <property type="entry name" value="THIOREDOXIN"/>
</dbReference>
<dbReference type="PANTHER" id="PTHR45672:SF2">
    <property type="entry name" value="PROTEIN DISULFIDE-ISOMERASE A5"/>
    <property type="match status" value="1"/>
</dbReference>
<reference evidence="4" key="2">
    <citation type="submission" date="2022-10" db="EMBL/GenBank/DDBJ databases">
        <authorList>
            <consortium name="ENA_rothamsted_submissions"/>
            <consortium name="culmorum"/>
            <person name="King R."/>
        </authorList>
    </citation>
    <scope>NUCLEOTIDE SEQUENCE</scope>
</reference>
<name>A0A9N9RRT2_9DIPT</name>
<dbReference type="OrthoDB" id="74910at2759"/>
<dbReference type="GO" id="GO:0003756">
    <property type="term" value="F:protein disulfide isomerase activity"/>
    <property type="evidence" value="ECO:0007669"/>
    <property type="project" value="InterPro"/>
</dbReference>
<dbReference type="InterPro" id="IPR013766">
    <property type="entry name" value="Thioredoxin_domain"/>
</dbReference>
<keyword evidence="5" id="KW-1185">Reference proteome</keyword>